<comment type="caution">
    <text evidence="1">The sequence shown here is derived from an EMBL/GenBank/DDBJ whole genome shotgun (WGS) entry which is preliminary data.</text>
</comment>
<evidence type="ECO:0000313" key="2">
    <source>
        <dbReference type="Proteomes" id="UP001501343"/>
    </source>
</evidence>
<dbReference type="PANTHER" id="PTHR43135">
    <property type="entry name" value="ALPHA-D-RIBOSE 1-METHYLPHOSPHONATE 5-TRIPHOSPHATE DIPHOSPHATASE"/>
    <property type="match status" value="1"/>
</dbReference>
<protein>
    <recommendedName>
        <fullName evidence="3">Amidohydrolase</fullName>
    </recommendedName>
</protein>
<dbReference type="SUPFAM" id="SSF51556">
    <property type="entry name" value="Metallo-dependent hydrolases"/>
    <property type="match status" value="1"/>
</dbReference>
<organism evidence="1 2">
    <name type="scientific">Microbacterium aoyamense</name>
    <dbReference type="NCBI Taxonomy" id="344166"/>
    <lineage>
        <taxon>Bacteria</taxon>
        <taxon>Bacillati</taxon>
        <taxon>Actinomycetota</taxon>
        <taxon>Actinomycetes</taxon>
        <taxon>Micrococcales</taxon>
        <taxon>Microbacteriaceae</taxon>
        <taxon>Microbacterium</taxon>
    </lineage>
</organism>
<dbReference type="Gene3D" id="3.20.20.140">
    <property type="entry name" value="Metal-dependent hydrolases"/>
    <property type="match status" value="1"/>
</dbReference>
<reference evidence="2" key="1">
    <citation type="journal article" date="2019" name="Int. J. Syst. Evol. Microbiol.">
        <title>The Global Catalogue of Microorganisms (GCM) 10K type strain sequencing project: providing services to taxonomists for standard genome sequencing and annotation.</title>
        <authorList>
            <consortium name="The Broad Institute Genomics Platform"/>
            <consortium name="The Broad Institute Genome Sequencing Center for Infectious Disease"/>
            <person name="Wu L."/>
            <person name="Ma J."/>
        </authorList>
    </citation>
    <scope>NUCLEOTIDE SEQUENCE [LARGE SCALE GENOMIC DNA]</scope>
    <source>
        <strain evidence="2">JCM 14900</strain>
    </source>
</reference>
<gene>
    <name evidence="1" type="ORF">GCM10009775_10360</name>
</gene>
<dbReference type="Proteomes" id="UP001501343">
    <property type="component" value="Unassembled WGS sequence"/>
</dbReference>
<dbReference type="EMBL" id="BAAAOF010000002">
    <property type="protein sequence ID" value="GAA1919674.1"/>
    <property type="molecule type" value="Genomic_DNA"/>
</dbReference>
<evidence type="ECO:0000313" key="1">
    <source>
        <dbReference type="EMBL" id="GAA1919674.1"/>
    </source>
</evidence>
<dbReference type="InterPro" id="IPR051781">
    <property type="entry name" value="Metallo-dep_Hydrolase"/>
</dbReference>
<sequence>MLRPDPQRLRELLGPQAAFCRRSISGEPGIMLPAFIDHHVHLHLIDERALAIGGIAGVLDLGGDPVELARHSRDGMPRIAYAGAFLTAEGGYPSGRGWAPDSIMRVVTGPSTHPGVAGGAATAVDEQAEFGASVIKISLNADAGPTLPGPVLAAVVACAHERGLPVVAHVEGDGMTRLALDAGVDVLAHTPFTERLSADLVERAAPSQTWISTLAIHGSAQRQIAEENLSAFASAGGRVLYGTDLGNGQRRVGVLVDELAALDRAGVRGAAAVDALTDPALVGAPAGVATFVPGPPPGSLGEVAAWLGGATVVPSEELVHDDI</sequence>
<dbReference type="PANTHER" id="PTHR43135:SF3">
    <property type="entry name" value="ALPHA-D-RIBOSE 1-METHYLPHOSPHONATE 5-TRIPHOSPHATE DIPHOSPHATASE"/>
    <property type="match status" value="1"/>
</dbReference>
<name>A0ABP5AQ33_9MICO</name>
<keyword evidence="2" id="KW-1185">Reference proteome</keyword>
<evidence type="ECO:0008006" key="3">
    <source>
        <dbReference type="Google" id="ProtNLM"/>
    </source>
</evidence>
<dbReference type="RefSeq" id="WP_248146107.1">
    <property type="nucleotide sequence ID" value="NZ_BAAAOF010000002.1"/>
</dbReference>
<dbReference type="InterPro" id="IPR032466">
    <property type="entry name" value="Metal_Hydrolase"/>
</dbReference>
<proteinExistence type="predicted"/>
<accession>A0ABP5AQ33</accession>